<evidence type="ECO:0000313" key="4">
    <source>
        <dbReference type="Proteomes" id="UP000631553"/>
    </source>
</evidence>
<accession>A0ABX2RLU4</accession>
<keyword evidence="4" id="KW-1185">Reference proteome</keyword>
<reference evidence="3 4" key="1">
    <citation type="submission" date="2020-07" db="EMBL/GenBank/DDBJ databases">
        <title>Sequencing the genomes of 1000 actinobacteria strains.</title>
        <authorList>
            <person name="Klenk H.-P."/>
        </authorList>
    </citation>
    <scope>NUCLEOTIDE SEQUENCE [LARGE SCALE GENOMIC DNA]</scope>
    <source>
        <strain evidence="3 4">DSM 43814</strain>
    </source>
</reference>
<dbReference type="InterPro" id="IPR050212">
    <property type="entry name" value="Ntdp-like"/>
</dbReference>
<dbReference type="SUPFAM" id="SSF159234">
    <property type="entry name" value="FomD-like"/>
    <property type="match status" value="1"/>
</dbReference>
<organism evidence="3 4">
    <name type="scientific">Micromonospora purpureochromogenes</name>
    <dbReference type="NCBI Taxonomy" id="47872"/>
    <lineage>
        <taxon>Bacteria</taxon>
        <taxon>Bacillati</taxon>
        <taxon>Actinomycetota</taxon>
        <taxon>Actinomycetes</taxon>
        <taxon>Micromonosporales</taxon>
        <taxon>Micromonosporaceae</taxon>
        <taxon>Micromonospora</taxon>
    </lineage>
</organism>
<evidence type="ECO:0000256" key="1">
    <source>
        <dbReference type="ARBA" id="ARBA00022801"/>
    </source>
</evidence>
<feature type="domain" description="DUF402" evidence="2">
    <location>
        <begin position="81"/>
        <end position="175"/>
    </location>
</feature>
<dbReference type="RefSeq" id="WP_179803586.1">
    <property type="nucleotide sequence ID" value="NZ_JACCCQ010000001.1"/>
</dbReference>
<keyword evidence="1" id="KW-0378">Hydrolase</keyword>
<gene>
    <name evidence="3" type="ORF">HDA35_003333</name>
</gene>
<name>A0ABX2RLU4_9ACTN</name>
<dbReference type="InterPro" id="IPR007295">
    <property type="entry name" value="DUF402"/>
</dbReference>
<evidence type="ECO:0000313" key="3">
    <source>
        <dbReference type="EMBL" id="NYF57502.1"/>
    </source>
</evidence>
<dbReference type="Proteomes" id="UP000631553">
    <property type="component" value="Unassembled WGS sequence"/>
</dbReference>
<dbReference type="PANTHER" id="PTHR39159:SF1">
    <property type="entry name" value="UPF0374 PROTEIN YGAC"/>
    <property type="match status" value="1"/>
</dbReference>
<sequence length="223" mass="25161">MRYGRGQLIVRRGMHPDGRIGAVQAGRVVADDERGLALWVDVGAATMRRTDLEGTPTRALPIRAELTTPALLAPGAWGPYRTLMVMPPGAAHSVWWSWTTNGDFAGWYVNLEAPMRRWRGGVDVEDHALDLLITPDGRWTWKDEDEFAAQTEDPLFWDTAAALHIREEGELLLARAVSRQYPFDGTWQDFQPEPGWRPAPLPHWWDVPAAGCQVWDDSFYATQ</sequence>
<evidence type="ECO:0000259" key="2">
    <source>
        <dbReference type="Pfam" id="PF04167"/>
    </source>
</evidence>
<dbReference type="EMBL" id="JACCCQ010000001">
    <property type="protein sequence ID" value="NYF57502.1"/>
    <property type="molecule type" value="Genomic_DNA"/>
</dbReference>
<comment type="caution">
    <text evidence="3">The sequence shown here is derived from an EMBL/GenBank/DDBJ whole genome shotgun (WGS) entry which is preliminary data.</text>
</comment>
<dbReference type="Gene3D" id="2.40.380.10">
    <property type="entry name" value="FomD-like"/>
    <property type="match status" value="1"/>
</dbReference>
<dbReference type="PANTHER" id="PTHR39159">
    <property type="match status" value="1"/>
</dbReference>
<dbReference type="InterPro" id="IPR035930">
    <property type="entry name" value="FomD-like_sf"/>
</dbReference>
<proteinExistence type="predicted"/>
<dbReference type="Pfam" id="PF04167">
    <property type="entry name" value="DUF402"/>
    <property type="match status" value="1"/>
</dbReference>
<protein>
    <recommendedName>
        <fullName evidence="2">DUF402 domain-containing protein</fullName>
    </recommendedName>
</protein>